<evidence type="ECO:0008006" key="3">
    <source>
        <dbReference type="Google" id="ProtNLM"/>
    </source>
</evidence>
<dbReference type="EMBL" id="SMAF01000001">
    <property type="protein sequence ID" value="TCT01159.1"/>
    <property type="molecule type" value="Genomic_DNA"/>
</dbReference>
<evidence type="ECO:0000313" key="2">
    <source>
        <dbReference type="Proteomes" id="UP000294599"/>
    </source>
</evidence>
<organism evidence="1 2">
    <name type="scientific">Pseudofulvimonas gallinarii</name>
    <dbReference type="NCBI Taxonomy" id="634155"/>
    <lineage>
        <taxon>Bacteria</taxon>
        <taxon>Pseudomonadati</taxon>
        <taxon>Pseudomonadota</taxon>
        <taxon>Gammaproteobacteria</taxon>
        <taxon>Lysobacterales</taxon>
        <taxon>Rhodanobacteraceae</taxon>
        <taxon>Pseudofulvimonas</taxon>
    </lineage>
</organism>
<sequence length="106" mass="11643">MAGRILALLIYAACVALVVRRVRQASWSAVSWSADGSWRIACDDGKERPATLQESRLFGPLIALRLRVGDAVLRVLLWPDSADADDLRRLRIRLGRESGQGGDTAK</sequence>
<proteinExistence type="predicted"/>
<gene>
    <name evidence="1" type="ORF">EDC25_10113</name>
</gene>
<dbReference type="AlphaFoldDB" id="A0A4S3KZT0"/>
<dbReference type="Proteomes" id="UP000294599">
    <property type="component" value="Unassembled WGS sequence"/>
</dbReference>
<evidence type="ECO:0000313" key="1">
    <source>
        <dbReference type="EMBL" id="TCT01159.1"/>
    </source>
</evidence>
<comment type="caution">
    <text evidence="1">The sequence shown here is derived from an EMBL/GenBank/DDBJ whole genome shotgun (WGS) entry which is preliminary data.</text>
</comment>
<accession>A0A4S3KZT0</accession>
<name>A0A4S3KZT0_9GAMM</name>
<keyword evidence="2" id="KW-1185">Reference proteome</keyword>
<reference evidence="1 2" key="1">
    <citation type="submission" date="2019-03" db="EMBL/GenBank/DDBJ databases">
        <title>Genomic Encyclopedia of Type Strains, Phase IV (KMG-IV): sequencing the most valuable type-strain genomes for metagenomic binning, comparative biology and taxonomic classification.</title>
        <authorList>
            <person name="Goeker M."/>
        </authorList>
    </citation>
    <scope>NUCLEOTIDE SEQUENCE [LARGE SCALE GENOMIC DNA]</scope>
    <source>
        <strain evidence="1 2">DSM 21944</strain>
    </source>
</reference>
<protein>
    <recommendedName>
        <fullName evidence="3">Toxin CptA</fullName>
    </recommendedName>
</protein>